<gene>
    <name evidence="3" type="ORF">Metus_0273</name>
</gene>
<sequence length="98" mass="10784">MPGLPIEVVLFKSENCAGCQAADRIISSKVSELNSSQEAVRLIKYDIDTEEGFKEAEKMGVESTPAVFVSGKRYMGKIGDEFFEFLCKKISEKAKALA</sequence>
<organism evidence="3 4">
    <name type="scientific">Methanosuratincola subterraneus</name>
    <dbReference type="NCBI Taxonomy" id="2593994"/>
    <lineage>
        <taxon>Archaea</taxon>
        <taxon>Thermoproteota</taxon>
        <taxon>Methanosuratincolia</taxon>
        <taxon>Candidatus Methanomethylicales</taxon>
        <taxon>Candidatus Methanomethylicaceae</taxon>
        <taxon>Candidatus Methanosuratincola (ex Vanwonterghem et al. 2016)</taxon>
    </lineage>
</organism>
<evidence type="ECO:0000313" key="4">
    <source>
        <dbReference type="Proteomes" id="UP000288215"/>
    </source>
</evidence>
<proteinExistence type="inferred from homology"/>
<dbReference type="SUPFAM" id="SSF52833">
    <property type="entry name" value="Thioredoxin-like"/>
    <property type="match status" value="1"/>
</dbReference>
<evidence type="ECO:0000256" key="1">
    <source>
        <dbReference type="ARBA" id="ARBA00007787"/>
    </source>
</evidence>
<comment type="caution">
    <text evidence="3">The sequence shown here is derived from an EMBL/GenBank/DDBJ whole genome shotgun (WGS) entry which is preliminary data.</text>
</comment>
<name>A0A3S3S8Y7_METS7</name>
<evidence type="ECO:0000313" key="3">
    <source>
        <dbReference type="EMBL" id="RWX74248.1"/>
    </source>
</evidence>
<feature type="domain" description="Thioredoxin-like fold" evidence="2">
    <location>
        <begin position="6"/>
        <end position="72"/>
    </location>
</feature>
<comment type="similarity">
    <text evidence="1">Belongs to the glutaredoxin family.</text>
</comment>
<dbReference type="Gene3D" id="3.40.30.10">
    <property type="entry name" value="Glutaredoxin"/>
    <property type="match status" value="1"/>
</dbReference>
<dbReference type="AlphaFoldDB" id="A0A3S3S8Y7"/>
<protein>
    <recommendedName>
        <fullName evidence="2">Thioredoxin-like fold domain-containing protein</fullName>
    </recommendedName>
</protein>
<dbReference type="Proteomes" id="UP000288215">
    <property type="component" value="Unassembled WGS sequence"/>
</dbReference>
<dbReference type="EMBL" id="RXGA01000001">
    <property type="protein sequence ID" value="RWX74248.1"/>
    <property type="molecule type" value="Genomic_DNA"/>
</dbReference>
<evidence type="ECO:0000259" key="2">
    <source>
        <dbReference type="Pfam" id="PF13192"/>
    </source>
</evidence>
<dbReference type="Pfam" id="PF13192">
    <property type="entry name" value="Thioredoxin_3"/>
    <property type="match status" value="1"/>
</dbReference>
<dbReference type="InterPro" id="IPR012336">
    <property type="entry name" value="Thioredoxin-like_fold"/>
</dbReference>
<dbReference type="InterPro" id="IPR036249">
    <property type="entry name" value="Thioredoxin-like_sf"/>
</dbReference>
<accession>A0A3S3S8Y7</accession>
<reference evidence="3 4" key="1">
    <citation type="submission" date="2018-12" db="EMBL/GenBank/DDBJ databases">
        <title>The complete genome of the methanogenic archaea of the candidate phylum Verstraetearchaeota, obtained from the metagenome of underground thermal water.</title>
        <authorList>
            <person name="Kadnikov V.V."/>
            <person name="Mardanov A.V."/>
            <person name="Beletsky A.V."/>
            <person name="Karnachuk O.V."/>
            <person name="Ravin N.V."/>
        </authorList>
    </citation>
    <scope>NUCLEOTIDE SEQUENCE [LARGE SCALE GENOMIC DNA]</scope>
    <source>
        <strain evidence="3">Ch88</strain>
    </source>
</reference>